<protein>
    <submittedName>
        <fullName evidence="1">Uncharacterized protein</fullName>
    </submittedName>
</protein>
<gene>
    <name evidence="1" type="ORF">NQ176_g3790</name>
</gene>
<name>A0ACC1NHV9_9HYPO</name>
<evidence type="ECO:0000313" key="1">
    <source>
        <dbReference type="EMBL" id="KAJ2978497.1"/>
    </source>
</evidence>
<comment type="caution">
    <text evidence="1">The sequence shown here is derived from an EMBL/GenBank/DDBJ whole genome shotgun (WGS) entry which is preliminary data.</text>
</comment>
<keyword evidence="2" id="KW-1185">Reference proteome</keyword>
<sequence length="589" mass="64861">MAYPPTYREFAPPLPSIKIHAGEHYDMPFGRSNTMSIPGLESRHMAPPPLPPPTEPFGSMARRPGDVKMERRSYASNFGNINSSYNDGRPSLKRRDTGSSFGDEGYASYASTDRSREPVHPEFVALQHNNFSFRSAADSHGDSMKAKLQSLRPLDRSPTRPLLSDISPREPRLGTSHTLPVQLPIHSRERGLSDARESSFSNYRHNDGRSPIDGSDLDFTSPRSRSRRNTGDENNSYDYHNAEDMDVEETGSLTRLHINESQSAAGHKRRAASPPDEYGPVGLADAMRRREAAARSSVTARLAPISQGSSLSSSSTAPPSRSNSYLSTLSIPPSQSSASGYSHRSPVALSSSGVSPASATSQYASTTPLNPSPRGSISRGPVHSRVPSTSMNRKTAEAGGKASVTKLQGFYMCDCCPKKPKKFDSAEELAAHESEKQYECNYCGNRFKNKNEAERHQNSLHVRRHSWSCSALSGYDRAFHESTNRPGEADVCGYCGDEFTRSGTTPGTGALSGGVLPKRPTDQDWEERIRHLQEVHKFRECNSSKKFYRADHFRQHLKHSHAGTSGKWTNMLENACLMDEDPAKPAGRN</sequence>
<dbReference type="Proteomes" id="UP001143910">
    <property type="component" value="Unassembled WGS sequence"/>
</dbReference>
<reference evidence="1" key="1">
    <citation type="submission" date="2022-08" db="EMBL/GenBank/DDBJ databases">
        <title>Genome Sequence of Lecanicillium fungicola.</title>
        <authorList>
            <person name="Buettner E."/>
        </authorList>
    </citation>
    <scope>NUCLEOTIDE SEQUENCE</scope>
    <source>
        <strain evidence="1">Babe33</strain>
    </source>
</reference>
<dbReference type="EMBL" id="JANJQO010000369">
    <property type="protein sequence ID" value="KAJ2978497.1"/>
    <property type="molecule type" value="Genomic_DNA"/>
</dbReference>
<evidence type="ECO:0000313" key="2">
    <source>
        <dbReference type="Proteomes" id="UP001143910"/>
    </source>
</evidence>
<proteinExistence type="predicted"/>
<accession>A0ACC1NHV9</accession>
<organism evidence="1 2">
    <name type="scientific">Zarea fungicola</name>
    <dbReference type="NCBI Taxonomy" id="93591"/>
    <lineage>
        <taxon>Eukaryota</taxon>
        <taxon>Fungi</taxon>
        <taxon>Dikarya</taxon>
        <taxon>Ascomycota</taxon>
        <taxon>Pezizomycotina</taxon>
        <taxon>Sordariomycetes</taxon>
        <taxon>Hypocreomycetidae</taxon>
        <taxon>Hypocreales</taxon>
        <taxon>Cordycipitaceae</taxon>
        <taxon>Zarea</taxon>
    </lineage>
</organism>